<keyword evidence="3 4" id="KW-0574">Periplasm</keyword>
<dbReference type="Proteomes" id="UP001617669">
    <property type="component" value="Unassembled WGS sequence"/>
</dbReference>
<evidence type="ECO:0000256" key="4">
    <source>
        <dbReference type="RuleBase" id="RU362063"/>
    </source>
</evidence>
<dbReference type="RefSeq" id="WP_400880350.1">
    <property type="nucleotide sequence ID" value="NZ_JBIWXY010000001.1"/>
</dbReference>
<protein>
    <recommendedName>
        <fullName evidence="4">Flagella basal body P-ring formation protein FlgA</fullName>
    </recommendedName>
</protein>
<reference evidence="6 7" key="1">
    <citation type="submission" date="2024-11" db="EMBL/GenBank/DDBJ databases">
        <authorList>
            <person name="Kaparullina E.N."/>
            <person name="Delegan Y.A."/>
            <person name="Doronina N.V."/>
        </authorList>
    </citation>
    <scope>NUCLEOTIDE SEQUENCE [LARGE SCALE GENOMIC DNA]</scope>
    <source>
        <strain evidence="6 7">7sh_L</strain>
    </source>
</reference>
<proteinExistence type="inferred from homology"/>
<dbReference type="SMART" id="SM00858">
    <property type="entry name" value="SAF"/>
    <property type="match status" value="1"/>
</dbReference>
<keyword evidence="2 4" id="KW-0732">Signal</keyword>
<evidence type="ECO:0000259" key="5">
    <source>
        <dbReference type="SMART" id="SM00858"/>
    </source>
</evidence>
<sequence length="235" mass="24991">MKRVYITGRMIALLIACLWVMPTSANGGHQDLTQLRQQVEQFLLSQSASLPGKVSVSAMAIDSRLKLAGCDNLQMSLPTGSRIWGRTSVGVRCNAPQVWTVYVQANVQVMADYLIAAGPLTQGHIITEQDLIKGQGDLAKLPPGVFTDASQAVGRAVYVPLSAGTVLRQEMLRVLPVVQQGQKVVLNTIGNGFRVSAEGTALSNAGEGQRVKVKVGNGQVVSGLARQGGLIEVIF</sequence>
<dbReference type="Gene3D" id="3.90.1210.10">
    <property type="entry name" value="Antifreeze-like/N-acetylneuraminic acid synthase C-terminal domain"/>
    <property type="match status" value="1"/>
</dbReference>
<gene>
    <name evidence="6" type="primary">flgA</name>
    <name evidence="6" type="ORF">ACIKP9_05560</name>
</gene>
<comment type="function">
    <text evidence="4">Involved in the assembly process of the P-ring formation. It may associate with FlgF on the rod constituting a structure essential for the P-ring assembly or may act as a modulator protein for the P-ring assembly.</text>
</comment>
<keyword evidence="6" id="KW-0282">Flagellum</keyword>
<evidence type="ECO:0000256" key="1">
    <source>
        <dbReference type="ARBA" id="ARBA00004418"/>
    </source>
</evidence>
<dbReference type="InterPro" id="IPR017585">
    <property type="entry name" value="SAF_FlgA"/>
</dbReference>
<name>A0ABW8GKK6_9PROT</name>
<keyword evidence="6" id="KW-0966">Cell projection</keyword>
<keyword evidence="4" id="KW-1005">Bacterial flagellum biogenesis</keyword>
<feature type="chain" id="PRO_5044983767" description="Flagella basal body P-ring formation protein FlgA" evidence="4">
    <location>
        <begin position="26"/>
        <end position="235"/>
    </location>
</feature>
<organism evidence="6 7">
    <name type="scientific">Methylobacillus methanolivorans</name>
    <dbReference type="NCBI Taxonomy" id="1848927"/>
    <lineage>
        <taxon>Bacteria</taxon>
        <taxon>Pseudomonadati</taxon>
        <taxon>Pseudomonadota</taxon>
        <taxon>Betaproteobacteria</taxon>
        <taxon>Nitrosomonadales</taxon>
        <taxon>Methylophilaceae</taxon>
        <taxon>Methylobacillus</taxon>
    </lineage>
</organism>
<dbReference type="InterPro" id="IPR039246">
    <property type="entry name" value="Flagellar_FlgA"/>
</dbReference>
<dbReference type="PANTHER" id="PTHR36307">
    <property type="entry name" value="FLAGELLA BASAL BODY P-RING FORMATION PROTEIN FLGA"/>
    <property type="match status" value="1"/>
</dbReference>
<feature type="domain" description="SAF" evidence="5">
    <location>
        <begin position="111"/>
        <end position="173"/>
    </location>
</feature>
<comment type="similarity">
    <text evidence="4">Belongs to the FlgA family.</text>
</comment>
<evidence type="ECO:0000313" key="7">
    <source>
        <dbReference type="Proteomes" id="UP001617669"/>
    </source>
</evidence>
<dbReference type="EMBL" id="JBIWXY010000001">
    <property type="protein sequence ID" value="MFJ5445689.1"/>
    <property type="molecule type" value="Genomic_DNA"/>
</dbReference>
<evidence type="ECO:0000256" key="2">
    <source>
        <dbReference type="ARBA" id="ARBA00022729"/>
    </source>
</evidence>
<dbReference type="Pfam" id="PF13144">
    <property type="entry name" value="ChapFlgA"/>
    <property type="match status" value="1"/>
</dbReference>
<keyword evidence="7" id="KW-1185">Reference proteome</keyword>
<evidence type="ECO:0000313" key="6">
    <source>
        <dbReference type="EMBL" id="MFJ5445689.1"/>
    </source>
</evidence>
<dbReference type="Gene3D" id="2.30.30.760">
    <property type="match status" value="1"/>
</dbReference>
<dbReference type="InterPro" id="IPR041231">
    <property type="entry name" value="FlgA_N"/>
</dbReference>
<accession>A0ABW8GKK6</accession>
<dbReference type="NCBIfam" id="TIGR03170">
    <property type="entry name" value="flgA_cterm"/>
    <property type="match status" value="1"/>
</dbReference>
<comment type="caution">
    <text evidence="6">The sequence shown here is derived from an EMBL/GenBank/DDBJ whole genome shotgun (WGS) entry which is preliminary data.</text>
</comment>
<dbReference type="CDD" id="cd11614">
    <property type="entry name" value="SAF_CpaB_FlgA_like"/>
    <property type="match status" value="1"/>
</dbReference>
<feature type="signal peptide" evidence="4">
    <location>
        <begin position="1"/>
        <end position="25"/>
    </location>
</feature>
<dbReference type="Pfam" id="PF17656">
    <property type="entry name" value="ChapFlgA_N"/>
    <property type="match status" value="1"/>
</dbReference>
<keyword evidence="6" id="KW-0969">Cilium</keyword>
<dbReference type="InterPro" id="IPR013974">
    <property type="entry name" value="SAF"/>
</dbReference>
<evidence type="ECO:0000256" key="3">
    <source>
        <dbReference type="ARBA" id="ARBA00022764"/>
    </source>
</evidence>
<comment type="subcellular location">
    <subcellularLocation>
        <location evidence="1 4">Periplasm</location>
    </subcellularLocation>
</comment>
<dbReference type="PANTHER" id="PTHR36307:SF1">
    <property type="entry name" value="FLAGELLA BASAL BODY P-RING FORMATION PROTEIN FLGA"/>
    <property type="match status" value="1"/>
</dbReference>